<gene>
    <name evidence="1" type="ORF">CLV29_2597</name>
</gene>
<proteinExistence type="predicted"/>
<accession>A0A4R7J4E2</accession>
<organism evidence="1 2">
    <name type="scientific">Naumannella halotolerans</name>
    <dbReference type="NCBI Taxonomy" id="993414"/>
    <lineage>
        <taxon>Bacteria</taxon>
        <taxon>Bacillati</taxon>
        <taxon>Actinomycetota</taxon>
        <taxon>Actinomycetes</taxon>
        <taxon>Propionibacteriales</taxon>
        <taxon>Propionibacteriaceae</taxon>
        <taxon>Naumannella</taxon>
    </lineage>
</organism>
<dbReference type="EMBL" id="SOAW01000002">
    <property type="protein sequence ID" value="TDT31183.1"/>
    <property type="molecule type" value="Genomic_DNA"/>
</dbReference>
<dbReference type="AlphaFoldDB" id="A0A4R7J4E2"/>
<dbReference type="RefSeq" id="WP_133755488.1">
    <property type="nucleotide sequence ID" value="NZ_SOAW01000002.1"/>
</dbReference>
<comment type="caution">
    <text evidence="1">The sequence shown here is derived from an EMBL/GenBank/DDBJ whole genome shotgun (WGS) entry which is preliminary data.</text>
</comment>
<evidence type="ECO:0000313" key="1">
    <source>
        <dbReference type="EMBL" id="TDT31183.1"/>
    </source>
</evidence>
<protein>
    <submittedName>
        <fullName evidence="1">Uncharacterized protein</fullName>
    </submittedName>
</protein>
<evidence type="ECO:0000313" key="2">
    <source>
        <dbReference type="Proteomes" id="UP000295371"/>
    </source>
</evidence>
<name>A0A4R7J4E2_9ACTN</name>
<dbReference type="Proteomes" id="UP000295371">
    <property type="component" value="Unassembled WGS sequence"/>
</dbReference>
<keyword evidence="2" id="KW-1185">Reference proteome</keyword>
<reference evidence="1 2" key="1">
    <citation type="submission" date="2019-03" db="EMBL/GenBank/DDBJ databases">
        <title>Genomic Encyclopedia of Archaeal and Bacterial Type Strains, Phase II (KMG-II): from individual species to whole genera.</title>
        <authorList>
            <person name="Goeker M."/>
        </authorList>
    </citation>
    <scope>NUCLEOTIDE SEQUENCE [LARGE SCALE GENOMIC DNA]</scope>
    <source>
        <strain evidence="1 2">DSM 24323</strain>
    </source>
</reference>
<sequence>MTSEGFFSKLFGRPSPSNKDCCSLEIIPDDETVSDASARERFEPSASGRDVVLLTGCCDAAEVDRSDRVYQLATKILEDSGSPDRLIVISGEDALRSTLPAEVAQDVLQSVNIDQTMRLPVLFIRGAIAASGDISFGELTSHIN</sequence>